<evidence type="ECO:0000256" key="3">
    <source>
        <dbReference type="ARBA" id="ARBA00022691"/>
    </source>
</evidence>
<dbReference type="PANTHER" id="PTHR10509">
    <property type="entry name" value="O-METHYLTRANSFERASE-RELATED"/>
    <property type="match status" value="1"/>
</dbReference>
<dbReference type="InterPro" id="IPR029063">
    <property type="entry name" value="SAM-dependent_MTases_sf"/>
</dbReference>
<evidence type="ECO:0000313" key="5">
    <source>
        <dbReference type="Proteomes" id="UP001519332"/>
    </source>
</evidence>
<name>A0ABS4TXL0_9PSEU</name>
<comment type="caution">
    <text evidence="4">The sequence shown here is derived from an EMBL/GenBank/DDBJ whole genome shotgun (WGS) entry which is preliminary data.</text>
</comment>
<evidence type="ECO:0000313" key="4">
    <source>
        <dbReference type="EMBL" id="MBP2329140.1"/>
    </source>
</evidence>
<sequence>MANQTMVDENLLDYIRDISPPVDEILTELRELTMELPGGRLMLLMPGQGDLLAILARLLDARRILEIGTYTGYSTLCMARALPPDGRVVTCDINPKWPNIGREFWNRAEVGDRVEVRIGDAAQTLRDLLAEQAEPFDLVFVDADKAGYRNYFENALPLVRPGGLIVFDNVLFFGRVVDPACQDRDTAGIRKINELLRTDDRVEVCVLPVADGMTIARKRTDTVQP</sequence>
<keyword evidence="2" id="KW-0808">Transferase</keyword>
<evidence type="ECO:0000256" key="2">
    <source>
        <dbReference type="ARBA" id="ARBA00022679"/>
    </source>
</evidence>
<dbReference type="PROSITE" id="PS51682">
    <property type="entry name" value="SAM_OMT_I"/>
    <property type="match status" value="1"/>
</dbReference>
<proteinExistence type="predicted"/>
<dbReference type="Proteomes" id="UP001519332">
    <property type="component" value="Unassembled WGS sequence"/>
</dbReference>
<keyword evidence="5" id="KW-1185">Reference proteome</keyword>
<dbReference type="CDD" id="cd02440">
    <property type="entry name" value="AdoMet_MTases"/>
    <property type="match status" value="1"/>
</dbReference>
<dbReference type="SUPFAM" id="SSF53335">
    <property type="entry name" value="S-adenosyl-L-methionine-dependent methyltransferases"/>
    <property type="match status" value="1"/>
</dbReference>
<organism evidence="4 5">
    <name type="scientific">Kibdelosporangium banguiense</name>
    <dbReference type="NCBI Taxonomy" id="1365924"/>
    <lineage>
        <taxon>Bacteria</taxon>
        <taxon>Bacillati</taxon>
        <taxon>Actinomycetota</taxon>
        <taxon>Actinomycetes</taxon>
        <taxon>Pseudonocardiales</taxon>
        <taxon>Pseudonocardiaceae</taxon>
        <taxon>Kibdelosporangium</taxon>
    </lineage>
</organism>
<dbReference type="Gene3D" id="3.40.50.150">
    <property type="entry name" value="Vaccinia Virus protein VP39"/>
    <property type="match status" value="1"/>
</dbReference>
<keyword evidence="3" id="KW-0949">S-adenosyl-L-methionine</keyword>
<dbReference type="EMBL" id="JAGINW010000001">
    <property type="protein sequence ID" value="MBP2329140.1"/>
    <property type="molecule type" value="Genomic_DNA"/>
</dbReference>
<dbReference type="InterPro" id="IPR050362">
    <property type="entry name" value="Cation-dep_OMT"/>
</dbReference>
<dbReference type="RefSeq" id="WP_209645993.1">
    <property type="nucleotide sequence ID" value="NZ_JAGINW010000001.1"/>
</dbReference>
<dbReference type="PANTHER" id="PTHR10509:SF14">
    <property type="entry name" value="CAFFEOYL-COA O-METHYLTRANSFERASE 3-RELATED"/>
    <property type="match status" value="1"/>
</dbReference>
<dbReference type="Pfam" id="PF01596">
    <property type="entry name" value="Methyltransf_3"/>
    <property type="match status" value="1"/>
</dbReference>
<keyword evidence="1" id="KW-0489">Methyltransferase</keyword>
<evidence type="ECO:0000256" key="1">
    <source>
        <dbReference type="ARBA" id="ARBA00022603"/>
    </source>
</evidence>
<dbReference type="InterPro" id="IPR002935">
    <property type="entry name" value="SAM_O-MeTrfase"/>
</dbReference>
<gene>
    <name evidence="4" type="ORF">JOF56_009525</name>
</gene>
<reference evidence="4 5" key="1">
    <citation type="submission" date="2021-03" db="EMBL/GenBank/DDBJ databases">
        <title>Sequencing the genomes of 1000 actinobacteria strains.</title>
        <authorList>
            <person name="Klenk H.-P."/>
        </authorList>
    </citation>
    <scope>NUCLEOTIDE SEQUENCE [LARGE SCALE GENOMIC DNA]</scope>
    <source>
        <strain evidence="4 5">DSM 46670</strain>
    </source>
</reference>
<accession>A0ABS4TXL0</accession>
<protein>
    <submittedName>
        <fullName evidence="4">O-methyltransferase</fullName>
    </submittedName>
</protein>